<dbReference type="KEGG" id="xap:XA3_00630"/>
<evidence type="ECO:0000313" key="3">
    <source>
        <dbReference type="Proteomes" id="UP001321861"/>
    </source>
</evidence>
<evidence type="ECO:0000313" key="2">
    <source>
        <dbReference type="EMBL" id="BDR57622.1"/>
    </source>
</evidence>
<keyword evidence="2" id="KW-0238">DNA-binding</keyword>
<dbReference type="GO" id="GO:0003677">
    <property type="term" value="F:DNA binding"/>
    <property type="evidence" value="ECO:0007669"/>
    <property type="project" value="UniProtKB-KW"/>
</dbReference>
<name>A0AAU9CUE6_9LACO</name>
<dbReference type="InterPro" id="IPR052345">
    <property type="entry name" value="Rad_response_metalloprotease"/>
</dbReference>
<organism evidence="2 3">
    <name type="scientific">Xylocopilactobacillus apicola</name>
    <dbReference type="NCBI Taxonomy" id="2932184"/>
    <lineage>
        <taxon>Bacteria</taxon>
        <taxon>Bacillati</taxon>
        <taxon>Bacillota</taxon>
        <taxon>Bacilli</taxon>
        <taxon>Lactobacillales</taxon>
        <taxon>Lactobacillaceae</taxon>
        <taxon>Xylocopilactobacillus</taxon>
    </lineage>
</organism>
<gene>
    <name evidence="2" type="ORF">XA3_00630</name>
</gene>
<proteinExistence type="predicted"/>
<dbReference type="EMBL" id="AP026802">
    <property type="protein sequence ID" value="BDR57622.1"/>
    <property type="molecule type" value="Genomic_DNA"/>
</dbReference>
<dbReference type="PANTHER" id="PTHR43236">
    <property type="entry name" value="ANTITOXIN HIGA1"/>
    <property type="match status" value="1"/>
</dbReference>
<dbReference type="Pfam" id="PF06114">
    <property type="entry name" value="Peptidase_M78"/>
    <property type="match status" value="1"/>
</dbReference>
<protein>
    <submittedName>
        <fullName evidence="2">DNA-binding protein</fullName>
    </submittedName>
</protein>
<dbReference type="Proteomes" id="UP001321861">
    <property type="component" value="Chromosome"/>
</dbReference>
<dbReference type="AlphaFoldDB" id="A0AAU9CUE6"/>
<dbReference type="RefSeq" id="WP_317635578.1">
    <property type="nucleotide sequence ID" value="NZ_AP026802.1"/>
</dbReference>
<feature type="domain" description="IrrE N-terminal-like" evidence="1">
    <location>
        <begin position="191"/>
        <end position="284"/>
    </location>
</feature>
<accession>A0AAU9CUE6</accession>
<dbReference type="PANTHER" id="PTHR43236:SF2">
    <property type="entry name" value="BLL0069 PROTEIN"/>
    <property type="match status" value="1"/>
</dbReference>
<keyword evidence="3" id="KW-1185">Reference proteome</keyword>
<reference evidence="2 3" key="1">
    <citation type="journal article" date="2023" name="Microbiol. Spectr.">
        <title>Symbiosis of Carpenter Bees with Uncharacterized Lactic Acid Bacteria Showing NAD Auxotrophy.</title>
        <authorList>
            <person name="Kawasaki S."/>
            <person name="Ozawa K."/>
            <person name="Mori T."/>
            <person name="Yamamoto A."/>
            <person name="Ito M."/>
            <person name="Ohkuma M."/>
            <person name="Sakamoto M."/>
            <person name="Matsutani M."/>
        </authorList>
    </citation>
    <scope>NUCLEOTIDE SEQUENCE [LARGE SCALE GENOMIC DNA]</scope>
    <source>
        <strain evidence="2 3">XA3</strain>
    </source>
</reference>
<dbReference type="Gene3D" id="1.10.10.2910">
    <property type="match status" value="1"/>
</dbReference>
<dbReference type="InterPro" id="IPR010359">
    <property type="entry name" value="IrrE_HExxH"/>
</dbReference>
<evidence type="ECO:0000259" key="1">
    <source>
        <dbReference type="Pfam" id="PF06114"/>
    </source>
</evidence>
<sequence>MVERLKINTDVLSYYVENSGIPKEILQTKTQNLDSFLDGSKKPTFNQLSELAKVINVPTGLLLLQHSMEITPRRLKFRTLNSESLDGLSNELRNTVSEMQLKQDFLKGEIDTNLDFIGKFSIEDDYLEVVKDIRARLSIPINYQKEIGQNPLKYFRTKINQMGVFAFFNGKIKDNTHLNLDLNEFRGFVLSDKRAPIIFINQKDSKSGQLFTLIHELVHLFIGDDEIFNLLETELYTFDQTEAFVNKVAAEILMPKSEILKTDSKIETLYKLFPVSKFVIVRRLLDLGKISKTEYEEIIVELEDYFKSLPKAKKVKGGGNYLNNLNFRMDKMFFHYVENAVKQNRISYTDAFNIVGVGYKGYKTLILSILNV</sequence>